<name>A0A1Z5KIW2_FISSO</name>
<gene>
    <name evidence="3" type="ORF">FisN_16Lu028</name>
</gene>
<reference evidence="3 4" key="1">
    <citation type="journal article" date="2015" name="Plant Cell">
        <title>Oil accumulation by the oleaginous diatom Fistulifera solaris as revealed by the genome and transcriptome.</title>
        <authorList>
            <person name="Tanaka T."/>
            <person name="Maeda Y."/>
            <person name="Veluchamy A."/>
            <person name="Tanaka M."/>
            <person name="Abida H."/>
            <person name="Marechal E."/>
            <person name="Bowler C."/>
            <person name="Muto M."/>
            <person name="Sunaga Y."/>
            <person name="Tanaka M."/>
            <person name="Yoshino T."/>
            <person name="Taniguchi T."/>
            <person name="Fukuda Y."/>
            <person name="Nemoto M."/>
            <person name="Matsumoto M."/>
            <person name="Wong P.S."/>
            <person name="Aburatani S."/>
            <person name="Fujibuchi W."/>
        </authorList>
    </citation>
    <scope>NUCLEOTIDE SEQUENCE [LARGE SCALE GENOMIC DNA]</scope>
    <source>
        <strain evidence="3 4">JPCC DA0580</strain>
    </source>
</reference>
<dbReference type="InterPro" id="IPR049227">
    <property type="entry name" value="DUF6824"/>
</dbReference>
<dbReference type="Pfam" id="PF20710">
    <property type="entry name" value="DUF6824"/>
    <property type="match status" value="1"/>
</dbReference>
<protein>
    <recommendedName>
        <fullName evidence="2">DUF6824 domain-containing protein</fullName>
    </recommendedName>
</protein>
<comment type="caution">
    <text evidence="3">The sequence shown here is derived from an EMBL/GenBank/DDBJ whole genome shotgun (WGS) entry which is preliminary data.</text>
</comment>
<keyword evidence="4" id="KW-1185">Reference proteome</keyword>
<evidence type="ECO:0000313" key="3">
    <source>
        <dbReference type="EMBL" id="GAX26209.1"/>
    </source>
</evidence>
<dbReference type="InParanoid" id="A0A1Z5KIW2"/>
<evidence type="ECO:0000256" key="1">
    <source>
        <dbReference type="SAM" id="MobiDB-lite"/>
    </source>
</evidence>
<dbReference type="EMBL" id="BDSP01000240">
    <property type="protein sequence ID" value="GAX26209.1"/>
    <property type="molecule type" value="Genomic_DNA"/>
</dbReference>
<dbReference type="OrthoDB" id="48650at2759"/>
<feature type="domain" description="DUF6824" evidence="2">
    <location>
        <begin position="81"/>
        <end position="166"/>
    </location>
</feature>
<dbReference type="Proteomes" id="UP000198406">
    <property type="component" value="Unassembled WGS sequence"/>
</dbReference>
<feature type="compositionally biased region" description="Polar residues" evidence="1">
    <location>
        <begin position="221"/>
        <end position="232"/>
    </location>
</feature>
<evidence type="ECO:0000259" key="2">
    <source>
        <dbReference type="Pfam" id="PF20710"/>
    </source>
</evidence>
<accession>A0A1Z5KIW2</accession>
<feature type="compositionally biased region" description="Polar residues" evidence="1">
    <location>
        <begin position="265"/>
        <end position="276"/>
    </location>
</feature>
<organism evidence="3 4">
    <name type="scientific">Fistulifera solaris</name>
    <name type="common">Oleaginous diatom</name>
    <dbReference type="NCBI Taxonomy" id="1519565"/>
    <lineage>
        <taxon>Eukaryota</taxon>
        <taxon>Sar</taxon>
        <taxon>Stramenopiles</taxon>
        <taxon>Ochrophyta</taxon>
        <taxon>Bacillariophyta</taxon>
        <taxon>Bacillariophyceae</taxon>
        <taxon>Bacillariophycidae</taxon>
        <taxon>Naviculales</taxon>
        <taxon>Naviculaceae</taxon>
        <taxon>Fistulifera</taxon>
    </lineage>
</organism>
<feature type="region of interest" description="Disordered" evidence="1">
    <location>
        <begin position="204"/>
        <end position="280"/>
    </location>
</feature>
<dbReference type="AlphaFoldDB" id="A0A1Z5KIW2"/>
<evidence type="ECO:0000313" key="4">
    <source>
        <dbReference type="Proteomes" id="UP000198406"/>
    </source>
</evidence>
<proteinExistence type="predicted"/>
<sequence>MFTMNCKSDDELDNDLSIDQVKAQRLSEFAEDTQEQSEDDEDDSSVAMVDEIILNEYNQESGKERWKDYPLKDIENPHKHDVLYGRGGHTNTHEGNKQFRKMVKDYQLDYILLQRRNEKTQLAREIVSAWRKQDPPGRFLKMDETGKWYDVGNENAREKTSQLFREEAPLIRQLFEYTSFKFKQDESGELEEFDEVQLTPFSEETNSLNGESEESDEVQPTPWSEETITLNGESKESDKVQPTPWSEEANSSNGESKESDEVQPTPWSEETNSSNDLLGLGFDGEESIRRSSPFYSAFLGNDILDSNSCGASSSYLENVDDSPRETILGHDLLEIGMYSKLENYKKALEWEVSSLKRKKDTGLAVCSIKHKSKNKSSLTGVLLERMEPAIQNTMLEKPMDKKIRELSAELEKKARLL</sequence>